<gene>
    <name evidence="1" type="ORF">PMAYCL1PPCAC_16120</name>
</gene>
<dbReference type="EMBL" id="BTRK01000004">
    <property type="protein sequence ID" value="GMR45925.1"/>
    <property type="molecule type" value="Genomic_DNA"/>
</dbReference>
<keyword evidence="2" id="KW-1185">Reference proteome</keyword>
<name>A0AAN5CKB3_9BILA</name>
<reference evidence="2" key="1">
    <citation type="submission" date="2022-10" db="EMBL/GenBank/DDBJ databases">
        <title>Genome assembly of Pristionchus species.</title>
        <authorList>
            <person name="Yoshida K."/>
            <person name="Sommer R.J."/>
        </authorList>
    </citation>
    <scope>NUCLEOTIDE SEQUENCE [LARGE SCALE GENOMIC DNA]</scope>
    <source>
        <strain evidence="2">RS5460</strain>
    </source>
</reference>
<protein>
    <submittedName>
        <fullName evidence="1">Uncharacterized protein</fullName>
    </submittedName>
</protein>
<evidence type="ECO:0000313" key="2">
    <source>
        <dbReference type="Proteomes" id="UP001328107"/>
    </source>
</evidence>
<comment type="caution">
    <text evidence="1">The sequence shown here is derived from an EMBL/GenBank/DDBJ whole genome shotgun (WGS) entry which is preliminary data.</text>
</comment>
<dbReference type="Proteomes" id="UP001328107">
    <property type="component" value="Unassembled WGS sequence"/>
</dbReference>
<feature type="non-terminal residue" evidence="1">
    <location>
        <position position="1"/>
    </location>
</feature>
<proteinExistence type="predicted"/>
<accession>A0AAN5CKB3</accession>
<feature type="non-terminal residue" evidence="1">
    <location>
        <position position="391"/>
    </location>
</feature>
<evidence type="ECO:0000313" key="1">
    <source>
        <dbReference type="EMBL" id="GMR45925.1"/>
    </source>
</evidence>
<dbReference type="AlphaFoldDB" id="A0AAN5CKB3"/>
<sequence>VLVLLDQRFDRVQRVSEYLIGEECLLLGHPVLGLVRVAVEQLQVHALLVQDATLLPQSEQSCLLLGELLQLALDVVARADVIVEQLLAGVGRLVERVLAGIDLALVLLVSLEERLRSGNVLCQLVRRDDRLHVIHPRDEVSVVGEEAMEGVALVESLLAIGCRIAQLVPRTTSLIHLGQDGVLPLGVRLQQSLRLLLQLAHLALERSEITFGALMLALECLDVVEVAAEVIGGERCLLLSDPRESLVRVAIESLNLVCPVQVLLSRGGKRRQTMPRVVNLVTLLVDLLRLLVAVLDQLACCLLDLHYMVLVVGELLEEVVELALQHLHVFQIHTHVFDRDERLLVSDPVEHFVALANELEQLECLSQLLSLVLQLEQQLVPQRVQLLQALL</sequence>
<organism evidence="1 2">
    <name type="scientific">Pristionchus mayeri</name>
    <dbReference type="NCBI Taxonomy" id="1317129"/>
    <lineage>
        <taxon>Eukaryota</taxon>
        <taxon>Metazoa</taxon>
        <taxon>Ecdysozoa</taxon>
        <taxon>Nematoda</taxon>
        <taxon>Chromadorea</taxon>
        <taxon>Rhabditida</taxon>
        <taxon>Rhabditina</taxon>
        <taxon>Diplogasteromorpha</taxon>
        <taxon>Diplogasteroidea</taxon>
        <taxon>Neodiplogasteridae</taxon>
        <taxon>Pristionchus</taxon>
    </lineage>
</organism>